<evidence type="ECO:0000256" key="4">
    <source>
        <dbReference type="ARBA" id="ARBA00023242"/>
    </source>
</evidence>
<dbReference type="Pfam" id="PF03914">
    <property type="entry name" value="CBF"/>
    <property type="match status" value="1"/>
</dbReference>
<feature type="compositionally biased region" description="Basic and acidic residues" evidence="5">
    <location>
        <begin position="48"/>
        <end position="62"/>
    </location>
</feature>
<dbReference type="KEGG" id="ngr:NAEGRDRAFT_66107"/>
<feature type="region of interest" description="Disordered" evidence="5">
    <location>
        <begin position="1"/>
        <end position="62"/>
    </location>
</feature>
<feature type="compositionally biased region" description="Basic and acidic residues" evidence="5">
    <location>
        <begin position="489"/>
        <end position="513"/>
    </location>
</feature>
<dbReference type="OrthoDB" id="10263597at2759"/>
<comment type="subcellular location">
    <subcellularLocation>
        <location evidence="1">Nucleus</location>
        <location evidence="1">Nucleolus</location>
    </subcellularLocation>
</comment>
<dbReference type="SUPFAM" id="SSF48371">
    <property type="entry name" value="ARM repeat"/>
    <property type="match status" value="1"/>
</dbReference>
<feature type="region of interest" description="Disordered" evidence="5">
    <location>
        <begin position="804"/>
        <end position="833"/>
    </location>
</feature>
<keyword evidence="4" id="KW-0539">Nucleus</keyword>
<dbReference type="GO" id="GO:0003682">
    <property type="term" value="F:chromatin binding"/>
    <property type="evidence" value="ECO:0007669"/>
    <property type="project" value="TreeGrafter"/>
</dbReference>
<dbReference type="STRING" id="5762.D2VB65"/>
<dbReference type="GO" id="GO:0006270">
    <property type="term" value="P:DNA replication initiation"/>
    <property type="evidence" value="ECO:0007669"/>
    <property type="project" value="TreeGrafter"/>
</dbReference>
<name>D2VB65_NAEGR</name>
<dbReference type="GeneID" id="8850465"/>
<keyword evidence="9" id="KW-1185">Reference proteome</keyword>
<feature type="compositionally biased region" description="Basic and acidic residues" evidence="5">
    <location>
        <begin position="811"/>
        <end position="828"/>
    </location>
</feature>
<dbReference type="eggNOG" id="KOG2153">
    <property type="taxonomic scope" value="Eukaryota"/>
</dbReference>
<dbReference type="InterPro" id="IPR016903">
    <property type="entry name" value="Nucleolar_cplx-assoc_3"/>
</dbReference>
<feature type="region of interest" description="Disordered" evidence="5">
    <location>
        <begin position="78"/>
        <end position="129"/>
    </location>
</feature>
<feature type="domain" description="CCAAT-binding factor" evidence="6">
    <location>
        <begin position="603"/>
        <end position="750"/>
    </location>
</feature>
<dbReference type="AlphaFoldDB" id="D2VB65"/>
<organism evidence="9">
    <name type="scientific">Naegleria gruberi</name>
    <name type="common">Amoeba</name>
    <dbReference type="NCBI Taxonomy" id="5762"/>
    <lineage>
        <taxon>Eukaryota</taxon>
        <taxon>Discoba</taxon>
        <taxon>Heterolobosea</taxon>
        <taxon>Tetramitia</taxon>
        <taxon>Eutetramitia</taxon>
        <taxon>Vahlkampfiidae</taxon>
        <taxon>Naegleria</taxon>
    </lineage>
</organism>
<dbReference type="Pfam" id="PF07540">
    <property type="entry name" value="NOC3p"/>
    <property type="match status" value="1"/>
</dbReference>
<evidence type="ECO:0000313" key="8">
    <source>
        <dbReference type="EMBL" id="EFC45743.1"/>
    </source>
</evidence>
<sequence>MRKHGGNNKKPSNNNNKKGGNNPAGNQKGGAGKKFGGAGKKAPNQQKRKAEEIVKDDDVHLSDLDEADFEFAERMSSLADLKESDFDKKKKKKQKFNKPDPSEMISDDEKEPTVSEDEDDLKVKQLEETYSKGRLSKIMEKTEKVLEENEKEESQKKVKLKLPIKGEDGTIKKQLQVIQEKEEKKKVLTKQAKKDKKEQQKRNEEQEEDDMEDEIDEEEVFDSLNTKIEEETDETKKEREAKKQEKIRLQQILEDPILRENRRQKLRTEIGALASSILELPDVNLIKISRIYDLCMDGDVFVKKIAVLSMCALFKDLLPDYKINLEVAAEGTRFSKEVKTRRNFESNILKHYQKYVLYVEKHAKTPSSKIQLICAKSLCELLVNRPYFNFTNDIIRIIVPQLNSKVDKVRELVAQSISELFANDPTKGATSLDIVEEIAAVIVRKKYEVSPTMFDVFLSLKLKTILKDKVLPENIVNRKKNKRNKKKAKDLSDGEELRRDLKEAEGASNSEQKKNQTDILRNIIVCYVRVLKQQPESPIVFSALAGLAKFSHLMNVDILYSLLDYMKALLESADNINELVASHLDENESKAFKPIELPIRTVLQTLITTARLLTGIGSAIDIDPKEFYTQLYNAIDRVISLPYEETNLRLLLDALVLLLLKPAKLPITRVAAFIKKLCCYCFTTSIHITLAFLEIIKELFIKYPNAKQMLSGEESGIGNYSFDETVPDSTTPFSSPLFELGQIQTHYHPQLKYSLDGIRSVLGLVTKFQQTKARDEFKLLSCDEYQNILTEFDPQNVKFKPPVQAPTSHPLQEKLERLSEKKNNPEFNKKKKQKLQEKQIYVSPSLLHMRSTFALDCLSKSSTLRL</sequence>
<feature type="compositionally biased region" description="Basic and acidic residues" evidence="5">
    <location>
        <begin position="195"/>
        <end position="204"/>
    </location>
</feature>
<proteinExistence type="inferred from homology"/>
<feature type="compositionally biased region" description="Acidic residues" evidence="5">
    <location>
        <begin position="205"/>
        <end position="221"/>
    </location>
</feature>
<comment type="similarity">
    <text evidence="2">Belongs to the CBF/MAK21 family.</text>
</comment>
<gene>
    <name evidence="8" type="ORF">NAEGRDRAFT_66107</name>
</gene>
<evidence type="ECO:0000256" key="5">
    <source>
        <dbReference type="SAM" id="MobiDB-lite"/>
    </source>
</evidence>
<dbReference type="GO" id="GO:0005730">
    <property type="term" value="C:nucleolus"/>
    <property type="evidence" value="ECO:0007669"/>
    <property type="project" value="UniProtKB-SubCell"/>
</dbReference>
<accession>D2VB65</accession>
<dbReference type="Proteomes" id="UP000006671">
    <property type="component" value="Unassembled WGS sequence"/>
</dbReference>
<evidence type="ECO:0000259" key="6">
    <source>
        <dbReference type="Pfam" id="PF03914"/>
    </source>
</evidence>
<dbReference type="RefSeq" id="XP_002678487.1">
    <property type="nucleotide sequence ID" value="XM_002678441.1"/>
</dbReference>
<evidence type="ECO:0000259" key="7">
    <source>
        <dbReference type="Pfam" id="PF07540"/>
    </source>
</evidence>
<evidence type="ECO:0000256" key="3">
    <source>
        <dbReference type="ARBA" id="ARBA00023054"/>
    </source>
</evidence>
<dbReference type="InterPro" id="IPR005612">
    <property type="entry name" value="CCAAT-binding_factor"/>
</dbReference>
<protein>
    <submittedName>
        <fullName evidence="8">Predicted protein</fullName>
    </submittedName>
</protein>
<dbReference type="InParanoid" id="D2VB65"/>
<feature type="compositionally biased region" description="Low complexity" evidence="5">
    <location>
        <begin position="8"/>
        <end position="26"/>
    </location>
</feature>
<evidence type="ECO:0000256" key="2">
    <source>
        <dbReference type="ARBA" id="ARBA00007797"/>
    </source>
</evidence>
<feature type="compositionally biased region" description="Basic residues" evidence="5">
    <location>
        <begin position="477"/>
        <end position="488"/>
    </location>
</feature>
<dbReference type="PANTHER" id="PTHR14428">
    <property type="entry name" value="NUCLEOLAR COMPLEX PROTEIN 3"/>
    <property type="match status" value="1"/>
</dbReference>
<dbReference type="OMA" id="HYCPQVR"/>
<keyword evidence="3" id="KW-0175">Coiled coil</keyword>
<feature type="region of interest" description="Disordered" evidence="5">
    <location>
        <begin position="477"/>
        <end position="513"/>
    </location>
</feature>
<dbReference type="VEuPathDB" id="AmoebaDB:NAEGRDRAFT_66107"/>
<dbReference type="PANTHER" id="PTHR14428:SF5">
    <property type="entry name" value="NUCLEOLAR COMPLEX PROTEIN 3 HOMOLOG"/>
    <property type="match status" value="1"/>
</dbReference>
<dbReference type="FunCoup" id="D2VB65">
    <property type="interactions" value="427"/>
</dbReference>
<feature type="domain" description="Nucleolar complex-associated protein 3 N-terminal" evidence="7">
    <location>
        <begin position="266"/>
        <end position="355"/>
    </location>
</feature>
<evidence type="ECO:0000256" key="1">
    <source>
        <dbReference type="ARBA" id="ARBA00004604"/>
    </source>
</evidence>
<dbReference type="InterPro" id="IPR016024">
    <property type="entry name" value="ARM-type_fold"/>
</dbReference>
<dbReference type="InterPro" id="IPR011501">
    <property type="entry name" value="Noc3_N"/>
</dbReference>
<feature type="compositionally biased region" description="Acidic residues" evidence="5">
    <location>
        <begin position="105"/>
        <end position="120"/>
    </location>
</feature>
<dbReference type="EMBL" id="GG738861">
    <property type="protein sequence ID" value="EFC45743.1"/>
    <property type="molecule type" value="Genomic_DNA"/>
</dbReference>
<feature type="region of interest" description="Disordered" evidence="5">
    <location>
        <begin position="182"/>
        <end position="242"/>
    </location>
</feature>
<reference evidence="8 9" key="1">
    <citation type="journal article" date="2010" name="Cell">
        <title>The genome of Naegleria gruberi illuminates early eukaryotic versatility.</title>
        <authorList>
            <person name="Fritz-Laylin L.K."/>
            <person name="Prochnik S.E."/>
            <person name="Ginger M.L."/>
            <person name="Dacks J.B."/>
            <person name="Carpenter M.L."/>
            <person name="Field M.C."/>
            <person name="Kuo A."/>
            <person name="Paredez A."/>
            <person name="Chapman J."/>
            <person name="Pham J."/>
            <person name="Shu S."/>
            <person name="Neupane R."/>
            <person name="Cipriano M."/>
            <person name="Mancuso J."/>
            <person name="Tu H."/>
            <person name="Salamov A."/>
            <person name="Lindquist E."/>
            <person name="Shapiro H."/>
            <person name="Lucas S."/>
            <person name="Grigoriev I.V."/>
            <person name="Cande W.Z."/>
            <person name="Fulton C."/>
            <person name="Rokhsar D.S."/>
            <person name="Dawson S.C."/>
        </authorList>
    </citation>
    <scope>NUCLEOTIDE SEQUENCE [LARGE SCALE GENOMIC DNA]</scope>
    <source>
        <strain evidence="8 9">NEG-M</strain>
    </source>
</reference>
<feature type="compositionally biased region" description="Gly residues" evidence="5">
    <location>
        <begin position="27"/>
        <end position="39"/>
    </location>
</feature>
<evidence type="ECO:0000313" key="9">
    <source>
        <dbReference type="Proteomes" id="UP000006671"/>
    </source>
</evidence>